<accession>A0AAE0FZJ6</accession>
<comment type="caution">
    <text evidence="2">The sequence shown here is derived from an EMBL/GenBank/DDBJ whole genome shotgun (WGS) entry which is preliminary data.</text>
</comment>
<protein>
    <submittedName>
        <fullName evidence="2">Uncharacterized protein</fullName>
    </submittedName>
</protein>
<dbReference type="EMBL" id="LGRX02011710">
    <property type="protein sequence ID" value="KAK3268617.1"/>
    <property type="molecule type" value="Genomic_DNA"/>
</dbReference>
<reference evidence="2 3" key="1">
    <citation type="journal article" date="2015" name="Genome Biol. Evol.">
        <title>Comparative Genomics of a Bacterivorous Green Alga Reveals Evolutionary Causalities and Consequences of Phago-Mixotrophic Mode of Nutrition.</title>
        <authorList>
            <person name="Burns J.A."/>
            <person name="Paasch A."/>
            <person name="Narechania A."/>
            <person name="Kim E."/>
        </authorList>
    </citation>
    <scope>NUCLEOTIDE SEQUENCE [LARGE SCALE GENOMIC DNA]</scope>
    <source>
        <strain evidence="2 3">PLY_AMNH</strain>
    </source>
</reference>
<organism evidence="2 3">
    <name type="scientific">Cymbomonas tetramitiformis</name>
    <dbReference type="NCBI Taxonomy" id="36881"/>
    <lineage>
        <taxon>Eukaryota</taxon>
        <taxon>Viridiplantae</taxon>
        <taxon>Chlorophyta</taxon>
        <taxon>Pyramimonadophyceae</taxon>
        <taxon>Pyramimonadales</taxon>
        <taxon>Pyramimonadaceae</taxon>
        <taxon>Cymbomonas</taxon>
    </lineage>
</organism>
<dbReference type="AlphaFoldDB" id="A0AAE0FZJ6"/>
<evidence type="ECO:0000313" key="3">
    <source>
        <dbReference type="Proteomes" id="UP001190700"/>
    </source>
</evidence>
<name>A0AAE0FZJ6_9CHLO</name>
<dbReference type="Proteomes" id="UP001190700">
    <property type="component" value="Unassembled WGS sequence"/>
</dbReference>
<feature type="region of interest" description="Disordered" evidence="1">
    <location>
        <begin position="587"/>
        <end position="616"/>
    </location>
</feature>
<proteinExistence type="predicted"/>
<feature type="compositionally biased region" description="Basic and acidic residues" evidence="1">
    <location>
        <begin position="607"/>
        <end position="616"/>
    </location>
</feature>
<evidence type="ECO:0000256" key="1">
    <source>
        <dbReference type="SAM" id="MobiDB-lite"/>
    </source>
</evidence>
<evidence type="ECO:0000313" key="2">
    <source>
        <dbReference type="EMBL" id="KAK3268617.1"/>
    </source>
</evidence>
<keyword evidence="3" id="KW-1185">Reference proteome</keyword>
<sequence length="616" mass="68738">MDPLVEDFETWRDPDAFHLHVRQCRAHVAGPCVLDVNMNNILEFPGFSTFSIAKADLEACLPSKIVSTIETICGDHGIWSAFSVRKEMINFKKVLLHIMQDAFVLEKQLKRLCVFFFCDLVPTDEEPEDTEEQNRYRTLAGIFRRCKGALQVAFDSRNFTKLICGVHRHPDYELSAKLKEAPISLGISEHISRAAAFLEAHGVEPPCPPLEASPREVPEALEKCSFEALLASIAAQGWPTHITSFVRKVFIARGIAKVTVIRREVSLLRRATSALGPQIVALLEVLRSVHFDAEADVKDRVHLDMHIKTLTGALPAVAEFSRWLAAIDDVPSQTLFLAGDDPQQRLSSMFLPPDFALPSMFSETKALCEPYFLEMRTQLSGEAWPPPPATILGRRVLGSHSCRVCNVRFSKVWLDRGVCHRCEELRRGEGRCPYSDRCSPQTFCPHGHKCFVCDAWSCDECHLTHGDGEAVAQLVSRLNPAVIFLDFDRTLASTKNGGSPLQGRHSLDPELETLLRSHPNVHIVTRNPHEQDIREFLARHRVVKVPIHSVGKRSASEKADVLCRPDLLPQDGSAVGLFVDDNIQEHCVPRDKKGGGRSPTRRLSRGLLKDVDGSAG</sequence>
<gene>
    <name evidence="2" type="ORF">CYMTET_22884</name>
</gene>